<dbReference type="Proteomes" id="UP001549119">
    <property type="component" value="Unassembled WGS sequence"/>
</dbReference>
<feature type="domain" description="GGDEF" evidence="4">
    <location>
        <begin position="272"/>
        <end position="404"/>
    </location>
</feature>
<dbReference type="InterPro" id="IPR018530">
    <property type="entry name" value="SiaC"/>
</dbReference>
<dbReference type="InterPro" id="IPR029787">
    <property type="entry name" value="Nucleotide_cyclase"/>
</dbReference>
<sequence length="410" mass="45304">MDRITLPRTERSPEVDFDFASGRLVLRGESYPEDAAAFFGPLLQALRGHLAATEASPITFDVALAYFNSSSAKALMNLFMPLEDAAAEGRPVTIRWMFGADDDVIQEAGEDFAADFAHCPVRDDRERPRVSPHRAPAHDLLSEPADAFSLFDTEEAVLGRSEVMLARLAEVGDGVRELAGAYRRSYHEQRRLVRLSDRMQLDLHRANQRLAEQQRALRHLNDALSAEIEHRARLEAELRRLADTDHLTDALSRRRFLQICEEVWARTQSGDTPSSVLMLDLDRFKLINDRYGHSAGDTVLKAFVETCRDSLRAVDVIGRMGGEEFAILVTGTVLAEAQAIAEQLRHAVAQRPVRLEHGPLPISVSIGLAAFGPSESMSATLRRADAALYAAKHAGRDCVRCAAEPGASLT</sequence>
<evidence type="ECO:0000313" key="5">
    <source>
        <dbReference type="EMBL" id="MET3865567.1"/>
    </source>
</evidence>
<dbReference type="Pfam" id="PF09345">
    <property type="entry name" value="SiaC"/>
    <property type="match status" value="1"/>
</dbReference>
<accession>A0ABV2NGI5</accession>
<evidence type="ECO:0000256" key="3">
    <source>
        <dbReference type="SAM" id="Coils"/>
    </source>
</evidence>
<dbReference type="InterPro" id="IPR050469">
    <property type="entry name" value="Diguanylate_Cyclase"/>
</dbReference>
<feature type="coiled-coil region" evidence="3">
    <location>
        <begin position="196"/>
        <end position="244"/>
    </location>
</feature>
<gene>
    <name evidence="5" type="ORF">ABIC20_002876</name>
</gene>
<dbReference type="PROSITE" id="PS50887">
    <property type="entry name" value="GGDEF"/>
    <property type="match status" value="1"/>
</dbReference>
<dbReference type="SUPFAM" id="SSF55073">
    <property type="entry name" value="Nucleotide cyclase"/>
    <property type="match status" value="1"/>
</dbReference>
<name>A0ABV2NGI5_9HYPH</name>
<evidence type="ECO:0000313" key="6">
    <source>
        <dbReference type="Proteomes" id="UP001549119"/>
    </source>
</evidence>
<dbReference type="EMBL" id="JBEPNW010000002">
    <property type="protein sequence ID" value="MET3865567.1"/>
    <property type="molecule type" value="Genomic_DNA"/>
</dbReference>
<dbReference type="Pfam" id="PF00990">
    <property type="entry name" value="GGDEF"/>
    <property type="match status" value="1"/>
</dbReference>
<dbReference type="NCBIfam" id="TIGR00254">
    <property type="entry name" value="GGDEF"/>
    <property type="match status" value="1"/>
</dbReference>
<evidence type="ECO:0000259" key="4">
    <source>
        <dbReference type="PROSITE" id="PS50887"/>
    </source>
</evidence>
<comment type="catalytic activity">
    <reaction evidence="2">
        <text>2 GTP = 3',3'-c-di-GMP + 2 diphosphate</text>
        <dbReference type="Rhea" id="RHEA:24898"/>
        <dbReference type="ChEBI" id="CHEBI:33019"/>
        <dbReference type="ChEBI" id="CHEBI:37565"/>
        <dbReference type="ChEBI" id="CHEBI:58805"/>
        <dbReference type="EC" id="2.7.7.65"/>
    </reaction>
</comment>
<keyword evidence="6" id="KW-1185">Reference proteome</keyword>
<evidence type="ECO:0000256" key="2">
    <source>
        <dbReference type="ARBA" id="ARBA00034247"/>
    </source>
</evidence>
<dbReference type="PANTHER" id="PTHR45138">
    <property type="entry name" value="REGULATORY COMPONENTS OF SENSORY TRANSDUCTION SYSTEM"/>
    <property type="match status" value="1"/>
</dbReference>
<evidence type="ECO:0000256" key="1">
    <source>
        <dbReference type="ARBA" id="ARBA00012528"/>
    </source>
</evidence>
<organism evidence="5 6">
    <name type="scientific">Methylobacterium radiotolerans</name>
    <dbReference type="NCBI Taxonomy" id="31998"/>
    <lineage>
        <taxon>Bacteria</taxon>
        <taxon>Pseudomonadati</taxon>
        <taxon>Pseudomonadota</taxon>
        <taxon>Alphaproteobacteria</taxon>
        <taxon>Hyphomicrobiales</taxon>
        <taxon>Methylobacteriaceae</taxon>
        <taxon>Methylobacterium</taxon>
    </lineage>
</organism>
<keyword evidence="3" id="KW-0175">Coiled coil</keyword>
<proteinExistence type="predicted"/>
<dbReference type="SMART" id="SM00267">
    <property type="entry name" value="GGDEF"/>
    <property type="match status" value="1"/>
</dbReference>
<dbReference type="EC" id="2.7.7.65" evidence="1"/>
<comment type="caution">
    <text evidence="5">The sequence shown here is derived from an EMBL/GenBank/DDBJ whole genome shotgun (WGS) entry which is preliminary data.</text>
</comment>
<dbReference type="InterPro" id="IPR043128">
    <property type="entry name" value="Rev_trsase/Diguanyl_cyclase"/>
</dbReference>
<dbReference type="InterPro" id="IPR000160">
    <property type="entry name" value="GGDEF_dom"/>
</dbReference>
<dbReference type="PANTHER" id="PTHR45138:SF9">
    <property type="entry name" value="DIGUANYLATE CYCLASE DGCM-RELATED"/>
    <property type="match status" value="1"/>
</dbReference>
<reference evidence="5 6" key="1">
    <citation type="submission" date="2024-06" db="EMBL/GenBank/DDBJ databases">
        <title>Genomics of switchgrass bacterial isolates.</title>
        <authorList>
            <person name="Shade A."/>
        </authorList>
    </citation>
    <scope>NUCLEOTIDE SEQUENCE [LARGE SCALE GENOMIC DNA]</scope>
    <source>
        <strain evidence="5 6">PvP084</strain>
    </source>
</reference>
<dbReference type="CDD" id="cd01949">
    <property type="entry name" value="GGDEF"/>
    <property type="match status" value="1"/>
</dbReference>
<dbReference type="RefSeq" id="WP_354404651.1">
    <property type="nucleotide sequence ID" value="NZ_JBEPNW010000002.1"/>
</dbReference>
<dbReference type="Gene3D" id="3.30.70.270">
    <property type="match status" value="1"/>
</dbReference>
<protein>
    <recommendedName>
        <fullName evidence="1">diguanylate cyclase</fullName>
        <ecNumber evidence="1">2.7.7.65</ecNumber>
    </recommendedName>
</protein>